<dbReference type="eggNOG" id="COG0553">
    <property type="taxonomic scope" value="Bacteria"/>
</dbReference>
<dbReference type="RefSeq" id="WP_013163544.1">
    <property type="nucleotide sequence ID" value="NC_014216.1"/>
</dbReference>
<evidence type="ECO:0000256" key="1">
    <source>
        <dbReference type="ARBA" id="ARBA00022801"/>
    </source>
</evidence>
<dbReference type="InterPro" id="IPR014001">
    <property type="entry name" value="Helicase_ATP-bd"/>
</dbReference>
<evidence type="ECO:0000259" key="3">
    <source>
        <dbReference type="PROSITE" id="PS51194"/>
    </source>
</evidence>
<dbReference type="Gene3D" id="3.40.50.300">
    <property type="entry name" value="P-loop containing nucleotide triphosphate hydrolases"/>
    <property type="match status" value="1"/>
</dbReference>
<evidence type="ECO:0000259" key="2">
    <source>
        <dbReference type="PROSITE" id="PS51192"/>
    </source>
</evidence>
<sequence length="1309" mass="147330">MQHPHQEPTPATNPPSQAAYRQICKRLEQALQDHDLEGFQGAMLQWFNFQPRADFPDPVLACCTRPFTPSRFATLPAPIRLYALQAIFRHHIPRLLDLQPQLDFLRQPVALAGLSQKFQQPFLYLLLAALLLRGETEPAGELFQRHHRKLGGCGLRGWLFFLHGDYTAAIRSFKIDLNRLRRREENPGAFFTGFEGIIMLLSLLAADNHRHLELIRTLTDDLALVQPHNPLLPVYRILNEVTALLESRGGARHLPPTLPPTAGDAVTTLFSGLADLWLTGGLDPAIQPVLAKLDRRASANGYHWLAAGYRSLLQAASPRPLRPATKDQPAAQNSRPAATIPLSWNIGALVKTTEPWRHAVMALQHHDPRPTTKESPRRLAWLLRYREDLDHCGLRPLFQQRRPDGTWSRGRPVALNRLLALTEGNPDSRHRPLPAIDQLPLSPRDQAICHCLARGGSTLSGGFHVLPQPDLHLLVGHPHLYLAGAGHQPLRLEHGQPTLLIEPEPPQNLRLRLHPFPPPTGQTLHRRDETCLQIISSPPALRELAAWLGPEGVSQPRQGSQQLLALLRELPPDLAVFSCLDLQLPHSETMAPNNRVIVQFFPASSGLKVRLRVRPLGPDGPELNPGHGPPLLWAGISGRRYRLRRELAEETDRAQKLAAYCKLDWKRQQSNDPAGPDPATWTLTSPQSCLEFLNRLQEISPPVPQEWPAGRGFSLSPTIELQRLQLKISKKNDWFALNGALQLDDGLVLELSSLLRTTKRGKGRFIPLGHGRFLSLSNELKRKIDEIEAFAELHRGEIRLHPLAVRLLLNAEEPQVPGQRPQVSTDGHWQDFLTRLEQNRTRQDPPPTGLKTRLRHYQLTGYRWLRQMADLQLGACLADDMGLGKTIQALALLLARSNQGPGLVVAPTSLCLNWQAEAHRFAPGLRLIHYSGRNRSQLLTQLGAGDLVVCSYGMLQRDAGVIGAVHWHTIVLDEAQAIKNFLAKRSRAAMQLQGDCKLITTGTPLENHLTELWTLFRFINPGLLGSLEQFRKKFIIPIEQHGDQQARQRLKKLLTPFILRRLKNEVLQELPPRTDITLQVSMHREEAALYEALRRQARATLKNGANRDRPGAPLQVLAEIMKLRRACCHPRLVLPDSTMPGAKLELLTKVVAELLENRHRILVFSQFVDHLAIVRQYLDEQQISYQYFDGATPARVRQQRVRDFQAGRGKLFLISLRAGGLGLNLTAADYVIHLDPWWNPAVEEQASDRAHRIGQDKPVTIYRLITTGTIEEKILAMHQQKRHLAAELLDATRSGPPRSYDELLALLEK</sequence>
<accession>D6Z391</accession>
<dbReference type="Proteomes" id="UP000001508">
    <property type="component" value="Chromosome"/>
</dbReference>
<name>D6Z391_DESAT</name>
<feature type="domain" description="Helicase ATP-binding" evidence="2">
    <location>
        <begin position="866"/>
        <end position="1022"/>
    </location>
</feature>
<dbReference type="CDD" id="cd18793">
    <property type="entry name" value="SF2_C_SNF"/>
    <property type="match status" value="1"/>
</dbReference>
<keyword evidence="1" id="KW-0378">Hydrolase</keyword>
<dbReference type="InParanoid" id="D6Z391"/>
<dbReference type="PROSITE" id="PS51192">
    <property type="entry name" value="HELICASE_ATP_BIND_1"/>
    <property type="match status" value="1"/>
</dbReference>
<dbReference type="STRING" id="589865.DaAHT2_1321"/>
<reference evidence="5" key="1">
    <citation type="submission" date="2010-02" db="EMBL/GenBank/DDBJ databases">
        <title>Complete sequence of Desulfurivibrio alkaliphilus AHT2.</title>
        <authorList>
            <consortium name="US DOE Joint Genome Institute"/>
            <person name="Pitluck S."/>
            <person name="Chertkov O."/>
            <person name="Detter J.C."/>
            <person name="Han C."/>
            <person name="Tapia R."/>
            <person name="Larimer F."/>
            <person name="Land M."/>
            <person name="Hauser L."/>
            <person name="Kyrpides N."/>
            <person name="Mikhailova N."/>
            <person name="Sorokin D.Y."/>
            <person name="Muyzer G."/>
            <person name="Woyke T."/>
        </authorList>
    </citation>
    <scope>NUCLEOTIDE SEQUENCE [LARGE SCALE GENOMIC DNA]</scope>
    <source>
        <strain evidence="5">DSM 19089 / UNIQEM U267 / AHT2</strain>
    </source>
</reference>
<evidence type="ECO:0000313" key="5">
    <source>
        <dbReference type="Proteomes" id="UP000001508"/>
    </source>
</evidence>
<dbReference type="HOGENOM" id="CLU_000315_21_7_7"/>
<dbReference type="KEGG" id="dak:DaAHT2_1321"/>
<dbReference type="SUPFAM" id="SSF52540">
    <property type="entry name" value="P-loop containing nucleoside triphosphate hydrolases"/>
    <property type="match status" value="2"/>
</dbReference>
<dbReference type="PANTHER" id="PTHR10799">
    <property type="entry name" value="SNF2/RAD54 HELICASE FAMILY"/>
    <property type="match status" value="1"/>
</dbReference>
<dbReference type="InterPro" id="IPR049730">
    <property type="entry name" value="SNF2/RAD54-like_C"/>
</dbReference>
<evidence type="ECO:0000313" key="4">
    <source>
        <dbReference type="EMBL" id="ADH86016.1"/>
    </source>
</evidence>
<dbReference type="InterPro" id="IPR038718">
    <property type="entry name" value="SNF2-like_sf"/>
</dbReference>
<dbReference type="InterPro" id="IPR027417">
    <property type="entry name" value="P-loop_NTPase"/>
</dbReference>
<dbReference type="InterPro" id="IPR001650">
    <property type="entry name" value="Helicase_C-like"/>
</dbReference>
<dbReference type="SMART" id="SM00490">
    <property type="entry name" value="HELICc"/>
    <property type="match status" value="1"/>
</dbReference>
<dbReference type="Gene3D" id="3.40.50.10810">
    <property type="entry name" value="Tandem AAA-ATPase domain"/>
    <property type="match status" value="1"/>
</dbReference>
<feature type="domain" description="Helicase C-terminal" evidence="3">
    <location>
        <begin position="1146"/>
        <end position="1304"/>
    </location>
</feature>
<dbReference type="OrthoDB" id="18878at2"/>
<dbReference type="EMBL" id="CP001940">
    <property type="protein sequence ID" value="ADH86016.1"/>
    <property type="molecule type" value="Genomic_DNA"/>
</dbReference>
<protein>
    <submittedName>
        <fullName evidence="4">SNF2-related protein</fullName>
    </submittedName>
</protein>
<dbReference type="GO" id="GO:0016787">
    <property type="term" value="F:hydrolase activity"/>
    <property type="evidence" value="ECO:0007669"/>
    <property type="project" value="UniProtKB-KW"/>
</dbReference>
<gene>
    <name evidence="4" type="ordered locus">DaAHT2_1321</name>
</gene>
<dbReference type="Pfam" id="PF00271">
    <property type="entry name" value="Helicase_C"/>
    <property type="match status" value="1"/>
</dbReference>
<dbReference type="GO" id="GO:0005524">
    <property type="term" value="F:ATP binding"/>
    <property type="evidence" value="ECO:0007669"/>
    <property type="project" value="InterPro"/>
</dbReference>
<dbReference type="InterPro" id="IPR000330">
    <property type="entry name" value="SNF2_N"/>
</dbReference>
<keyword evidence="5" id="KW-1185">Reference proteome</keyword>
<dbReference type="PROSITE" id="PS51194">
    <property type="entry name" value="HELICASE_CTER"/>
    <property type="match status" value="1"/>
</dbReference>
<dbReference type="SMART" id="SM00487">
    <property type="entry name" value="DEXDc"/>
    <property type="match status" value="1"/>
</dbReference>
<proteinExistence type="predicted"/>
<dbReference type="Pfam" id="PF00176">
    <property type="entry name" value="SNF2-rel_dom"/>
    <property type="match status" value="1"/>
</dbReference>
<dbReference type="CDD" id="cd18012">
    <property type="entry name" value="DEXQc_arch_SWI2_SNF2"/>
    <property type="match status" value="1"/>
</dbReference>
<organism evidence="4 5">
    <name type="scientific">Desulfurivibrio alkaliphilus (strain DSM 19089 / UNIQEM U267 / AHT2)</name>
    <dbReference type="NCBI Taxonomy" id="589865"/>
    <lineage>
        <taxon>Bacteria</taxon>
        <taxon>Pseudomonadati</taxon>
        <taxon>Thermodesulfobacteriota</taxon>
        <taxon>Desulfobulbia</taxon>
        <taxon>Desulfobulbales</taxon>
        <taxon>Desulfobulbaceae</taxon>
        <taxon>Desulfurivibrio</taxon>
    </lineage>
</organism>